<dbReference type="eggNOG" id="COG3688">
    <property type="taxonomic scope" value="Bacteria"/>
</dbReference>
<dbReference type="Pfam" id="PF05991">
    <property type="entry name" value="NYN_YacP"/>
    <property type="match status" value="1"/>
</dbReference>
<keyword evidence="2" id="KW-1185">Reference proteome</keyword>
<dbReference type="KEGG" id="slp:Slip_2255"/>
<evidence type="ECO:0000313" key="1">
    <source>
        <dbReference type="EMBL" id="ADI02996.1"/>
    </source>
</evidence>
<dbReference type="Proteomes" id="UP000000378">
    <property type="component" value="Chromosome"/>
</dbReference>
<dbReference type="RefSeq" id="WP_013176398.1">
    <property type="nucleotide sequence ID" value="NC_014220.1"/>
</dbReference>
<reference evidence="1 2" key="2">
    <citation type="journal article" date="2010" name="Stand. Genomic Sci.">
        <title>Complete genome sequence of Syntrophothermus lipocalidus type strain (TGB-C1).</title>
        <authorList>
            <person name="Djao O.D."/>
            <person name="Zhang X."/>
            <person name="Lucas S."/>
            <person name="Lapidus A."/>
            <person name="Del Rio T.G."/>
            <person name="Nolan M."/>
            <person name="Tice H."/>
            <person name="Cheng J.F."/>
            <person name="Han C."/>
            <person name="Tapia R."/>
            <person name="Goodwin L."/>
            <person name="Pitluck S."/>
            <person name="Liolios K."/>
            <person name="Ivanova N."/>
            <person name="Mavromatis K."/>
            <person name="Mikhailova N."/>
            <person name="Ovchinnikova G."/>
            <person name="Pati A."/>
            <person name="Brambilla E."/>
            <person name="Chen A."/>
            <person name="Palaniappan K."/>
            <person name="Land M."/>
            <person name="Hauser L."/>
            <person name="Chang Y.J."/>
            <person name="Jeffries C.D."/>
            <person name="Rohde M."/>
            <person name="Sikorski J."/>
            <person name="Spring S."/>
            <person name="Goker M."/>
            <person name="Detter J.C."/>
            <person name="Woyke T."/>
            <person name="Bristow J."/>
            <person name="Eisen J.A."/>
            <person name="Markowitz V."/>
            <person name="Hugenholtz P."/>
            <person name="Kyrpides N.C."/>
            <person name="Klenk H.P."/>
        </authorList>
    </citation>
    <scope>NUCLEOTIDE SEQUENCE [LARGE SCALE GENOMIC DNA]</scope>
    <source>
        <strain evidence="2">DSM 12680 / TGB-C1</strain>
    </source>
</reference>
<dbReference type="PANTHER" id="PTHR34547:SF1">
    <property type="entry name" value="YACP-LIKE NYN DOMAIN PROTEIN"/>
    <property type="match status" value="1"/>
</dbReference>
<sequence>MRKTVLLVDGYSIINSWPELSRLKSDNLQRAREKLVELMINYAGFTGRQVVIVFDAHQVKGAVGSRETFNGVEVLFSREGETADEVIERLVGDYAAEEEQEVYVATSDWTEQRIVFGKGAYRVSARELYHEVEETLLKLKEWEKPESISDRLLVNRLSEKVRKLLDIRRKR</sequence>
<dbReference type="OrthoDB" id="9792160at2"/>
<dbReference type="AlphaFoldDB" id="D7CJP1"/>
<organism evidence="1 2">
    <name type="scientific">Syntrophothermus lipocalidus (strain DSM 12680 / TGB-C1)</name>
    <dbReference type="NCBI Taxonomy" id="643648"/>
    <lineage>
        <taxon>Bacteria</taxon>
        <taxon>Bacillati</taxon>
        <taxon>Bacillota</taxon>
        <taxon>Clostridia</taxon>
        <taxon>Eubacteriales</taxon>
        <taxon>Syntrophomonadaceae</taxon>
        <taxon>Syntrophothermus</taxon>
    </lineage>
</organism>
<dbReference type="HOGENOM" id="CLU_101326_2_0_9"/>
<evidence type="ECO:0000313" key="2">
    <source>
        <dbReference type="Proteomes" id="UP000000378"/>
    </source>
</evidence>
<accession>D7CJP1</accession>
<dbReference type="PANTHER" id="PTHR34547">
    <property type="entry name" value="YACP-LIKE NYN DOMAIN PROTEIN"/>
    <property type="match status" value="1"/>
</dbReference>
<protein>
    <recommendedName>
        <fullName evidence="3">NYN domain-containing protein</fullName>
    </recommendedName>
</protein>
<dbReference type="CDD" id="cd10912">
    <property type="entry name" value="PIN_YacP-like"/>
    <property type="match status" value="1"/>
</dbReference>
<dbReference type="STRING" id="643648.Slip_2255"/>
<evidence type="ECO:0008006" key="3">
    <source>
        <dbReference type="Google" id="ProtNLM"/>
    </source>
</evidence>
<dbReference type="EMBL" id="CP002048">
    <property type="protein sequence ID" value="ADI02996.1"/>
    <property type="molecule type" value="Genomic_DNA"/>
</dbReference>
<gene>
    <name evidence="1" type="ordered locus">Slip_2255</name>
</gene>
<dbReference type="InterPro" id="IPR010298">
    <property type="entry name" value="YacP-like"/>
</dbReference>
<proteinExistence type="predicted"/>
<reference evidence="2" key="1">
    <citation type="journal article" date="2010" name="Stand. Genomic Sci.">
        <title>Complete genome sequence of Syntrophothermus lipocalidus type strain (TGB-C1T).</title>
        <authorList>
            <consortium name="US DOE Joint Genome Institute (JGI-PGF)"/>
            <person name="Djao O."/>
            <person name="Zhang X."/>
            <person name="Lucas S."/>
            <person name="Lapidus A."/>
            <person name="Glavina Del Rio T."/>
            <person name="Nolan M."/>
            <person name="Tice H."/>
            <person name="Cheng J."/>
            <person name="Han C."/>
            <person name="Tapia R."/>
            <person name="Goodwin L."/>
            <person name="Pitluck S."/>
            <person name="Liolios K."/>
            <person name="Ivanova N."/>
            <person name="Mavromatis K."/>
            <person name="Mikhailova N."/>
            <person name="Ovchinnikova G."/>
            <person name="Pati A."/>
            <person name="Brambilla E."/>
            <person name="Chen A."/>
            <person name="Palaniappan K."/>
            <person name="Land M."/>
            <person name="Hauser L."/>
            <person name="Chang Y."/>
            <person name="Jeffries C."/>
            <person name="Rohde M."/>
            <person name="Sikorski J."/>
            <person name="Spring S."/>
            <person name="Goker M."/>
            <person name="Detter J."/>
            <person name="Woyke T."/>
            <person name="Bristow J."/>
            <person name="Eisen J."/>
            <person name="Markowitz V."/>
            <person name="Hugenholtz P."/>
            <person name="Kyrpides N."/>
            <person name="Klenk H."/>
        </authorList>
    </citation>
    <scope>NUCLEOTIDE SEQUENCE [LARGE SCALE GENOMIC DNA]</scope>
    <source>
        <strain evidence="2">DSM 12680 / TGB-C1</strain>
    </source>
</reference>
<name>D7CJP1_SYNLT</name>